<proteinExistence type="predicted"/>
<keyword evidence="3" id="KW-0732">Signal</keyword>
<dbReference type="EMBL" id="BOOR01000060">
    <property type="protein sequence ID" value="GII58164.1"/>
    <property type="molecule type" value="Genomic_DNA"/>
</dbReference>
<evidence type="ECO:0008006" key="6">
    <source>
        <dbReference type="Google" id="ProtNLM"/>
    </source>
</evidence>
<dbReference type="PANTHER" id="PTHR37042">
    <property type="entry name" value="OUTER MEMBRANE PROTEIN RV1973"/>
    <property type="match status" value="1"/>
</dbReference>
<comment type="subcellular location">
    <subcellularLocation>
        <location evidence="1">Membrane</location>
    </subcellularLocation>
</comment>
<protein>
    <recommendedName>
        <fullName evidence="6">Mce-associated membrane protein</fullName>
    </recommendedName>
</protein>
<sequence>MRRLLLVLLVLLAGASVVFAVTACRTYLDLRRVEAADAASASALAAARTMAPDLLSYDYRTIDQDLRRARDRATGALARRYGELAATLPEEARRRRLVQQAVVAAAGVESATPEEVRVLVFVNMIRSGAGAEGEDPEQQVSQGRARLVLVTDGDGWRAADLSTLLGDTPAR</sequence>
<reference evidence="4" key="1">
    <citation type="submission" date="2021-01" db="EMBL/GenBank/DDBJ databases">
        <title>Whole genome shotgun sequence of Planotetraspora thailandica NBRC 104271.</title>
        <authorList>
            <person name="Komaki H."/>
            <person name="Tamura T."/>
        </authorList>
    </citation>
    <scope>NUCLEOTIDE SEQUENCE</scope>
    <source>
        <strain evidence="4">NBRC 104271</strain>
    </source>
</reference>
<accession>A0A8J3XZR5</accession>
<organism evidence="4 5">
    <name type="scientific">Planotetraspora thailandica</name>
    <dbReference type="NCBI Taxonomy" id="487172"/>
    <lineage>
        <taxon>Bacteria</taxon>
        <taxon>Bacillati</taxon>
        <taxon>Actinomycetota</taxon>
        <taxon>Actinomycetes</taxon>
        <taxon>Streptosporangiales</taxon>
        <taxon>Streptosporangiaceae</taxon>
        <taxon>Planotetraspora</taxon>
    </lineage>
</organism>
<dbReference type="AlphaFoldDB" id="A0A8J3XZR5"/>
<evidence type="ECO:0000256" key="1">
    <source>
        <dbReference type="ARBA" id="ARBA00004370"/>
    </source>
</evidence>
<dbReference type="GO" id="GO:0016020">
    <property type="term" value="C:membrane"/>
    <property type="evidence" value="ECO:0007669"/>
    <property type="project" value="UniProtKB-SubCell"/>
</dbReference>
<feature type="signal peptide" evidence="3">
    <location>
        <begin position="1"/>
        <end position="20"/>
    </location>
</feature>
<gene>
    <name evidence="4" type="ORF">Pth03_65530</name>
</gene>
<feature type="chain" id="PRO_5035232069" description="Mce-associated membrane protein" evidence="3">
    <location>
        <begin position="21"/>
        <end position="171"/>
    </location>
</feature>
<comment type="caution">
    <text evidence="4">The sequence shown here is derived from an EMBL/GenBank/DDBJ whole genome shotgun (WGS) entry which is preliminary data.</text>
</comment>
<evidence type="ECO:0000313" key="5">
    <source>
        <dbReference type="Proteomes" id="UP000605992"/>
    </source>
</evidence>
<name>A0A8J3XZR5_9ACTN</name>
<evidence type="ECO:0000313" key="4">
    <source>
        <dbReference type="EMBL" id="GII58164.1"/>
    </source>
</evidence>
<keyword evidence="5" id="KW-1185">Reference proteome</keyword>
<dbReference type="Proteomes" id="UP000605992">
    <property type="component" value="Unassembled WGS sequence"/>
</dbReference>
<keyword evidence="2" id="KW-0472">Membrane</keyword>
<dbReference type="RefSeq" id="WP_203948268.1">
    <property type="nucleotide sequence ID" value="NZ_BOOR01000060.1"/>
</dbReference>
<evidence type="ECO:0000256" key="3">
    <source>
        <dbReference type="SAM" id="SignalP"/>
    </source>
</evidence>
<evidence type="ECO:0000256" key="2">
    <source>
        <dbReference type="ARBA" id="ARBA00023136"/>
    </source>
</evidence>
<dbReference type="PANTHER" id="PTHR37042:SF4">
    <property type="entry name" value="OUTER MEMBRANE PROTEIN RV1973"/>
    <property type="match status" value="1"/>
</dbReference>
<dbReference type="PROSITE" id="PS51257">
    <property type="entry name" value="PROKAR_LIPOPROTEIN"/>
    <property type="match status" value="1"/>
</dbReference>